<evidence type="ECO:0000256" key="5">
    <source>
        <dbReference type="ARBA" id="ARBA00023136"/>
    </source>
</evidence>
<keyword evidence="3 6" id="KW-0812">Transmembrane</keyword>
<feature type="transmembrane region" description="Helical" evidence="6">
    <location>
        <begin position="241"/>
        <end position="269"/>
    </location>
</feature>
<evidence type="ECO:0000256" key="3">
    <source>
        <dbReference type="ARBA" id="ARBA00022692"/>
    </source>
</evidence>
<protein>
    <recommendedName>
        <fullName evidence="9">Branched-chain amino acid ABC transporter permease</fullName>
    </recommendedName>
</protein>
<accession>A0A225MRL7</accession>
<comment type="caution">
    <text evidence="7">The sequence shown here is derived from an EMBL/GenBank/DDBJ whole genome shotgun (WGS) entry which is preliminary data.</text>
</comment>
<name>A0A225MRL7_9BURK</name>
<gene>
    <name evidence="7" type="ORF">CEY11_06430</name>
</gene>
<feature type="transmembrane region" description="Helical" evidence="6">
    <location>
        <begin position="281"/>
        <end position="303"/>
    </location>
</feature>
<dbReference type="Pfam" id="PF02653">
    <property type="entry name" value="BPD_transp_2"/>
    <property type="match status" value="1"/>
</dbReference>
<dbReference type="GO" id="GO:0015658">
    <property type="term" value="F:branched-chain amino acid transmembrane transporter activity"/>
    <property type="evidence" value="ECO:0007669"/>
    <property type="project" value="InterPro"/>
</dbReference>
<feature type="transmembrane region" description="Helical" evidence="6">
    <location>
        <begin position="151"/>
        <end position="172"/>
    </location>
</feature>
<dbReference type="InterPro" id="IPR001851">
    <property type="entry name" value="ABC_transp_permease"/>
</dbReference>
<dbReference type="OrthoDB" id="3460090at2"/>
<dbReference type="PANTHER" id="PTHR30482:SF10">
    <property type="entry name" value="HIGH-AFFINITY BRANCHED-CHAIN AMINO ACID TRANSPORT PROTEIN BRAE"/>
    <property type="match status" value="1"/>
</dbReference>
<dbReference type="InterPro" id="IPR043428">
    <property type="entry name" value="LivM-like"/>
</dbReference>
<proteinExistence type="predicted"/>
<keyword evidence="2" id="KW-1003">Cell membrane</keyword>
<feature type="transmembrane region" description="Helical" evidence="6">
    <location>
        <begin position="36"/>
        <end position="52"/>
    </location>
</feature>
<organism evidence="7 8">
    <name type="scientific">Candidimonas nitroreducens</name>
    <dbReference type="NCBI Taxonomy" id="683354"/>
    <lineage>
        <taxon>Bacteria</taxon>
        <taxon>Pseudomonadati</taxon>
        <taxon>Pseudomonadota</taxon>
        <taxon>Betaproteobacteria</taxon>
        <taxon>Burkholderiales</taxon>
        <taxon>Alcaligenaceae</taxon>
        <taxon>Candidimonas</taxon>
    </lineage>
</organism>
<evidence type="ECO:0008006" key="9">
    <source>
        <dbReference type="Google" id="ProtNLM"/>
    </source>
</evidence>
<dbReference type="AlphaFoldDB" id="A0A225MRL7"/>
<keyword evidence="4 6" id="KW-1133">Transmembrane helix</keyword>
<dbReference type="EMBL" id="NJIH01000003">
    <property type="protein sequence ID" value="OWT63934.1"/>
    <property type="molecule type" value="Genomic_DNA"/>
</dbReference>
<dbReference type="GO" id="GO:0005886">
    <property type="term" value="C:plasma membrane"/>
    <property type="evidence" value="ECO:0007669"/>
    <property type="project" value="UniProtKB-SubCell"/>
</dbReference>
<keyword evidence="8" id="KW-1185">Reference proteome</keyword>
<feature type="transmembrane region" description="Helical" evidence="6">
    <location>
        <begin position="83"/>
        <end position="104"/>
    </location>
</feature>
<dbReference type="PANTHER" id="PTHR30482">
    <property type="entry name" value="HIGH-AFFINITY BRANCHED-CHAIN AMINO ACID TRANSPORT SYSTEM PERMEASE"/>
    <property type="match status" value="1"/>
</dbReference>
<feature type="transmembrane region" description="Helical" evidence="6">
    <location>
        <begin position="12"/>
        <end position="29"/>
    </location>
</feature>
<dbReference type="RefSeq" id="WP_088602514.1">
    <property type="nucleotide sequence ID" value="NZ_NJIH01000003.1"/>
</dbReference>
<dbReference type="CDD" id="cd06581">
    <property type="entry name" value="TM_PBP1_LivM_like"/>
    <property type="match status" value="1"/>
</dbReference>
<reference evidence="8" key="1">
    <citation type="submission" date="2017-06" db="EMBL/GenBank/DDBJ databases">
        <title>Herbaspirillum phytohormonus sp. nov., isolated from the root nodule of Robinia pseudoacacia in lead-zinc mine.</title>
        <authorList>
            <person name="Fan M."/>
            <person name="Lin Y."/>
        </authorList>
    </citation>
    <scope>NUCLEOTIDE SEQUENCE [LARGE SCALE GENOMIC DNA]</scope>
    <source>
        <strain evidence="8">SC-089</strain>
    </source>
</reference>
<keyword evidence="5 6" id="KW-0472">Membrane</keyword>
<sequence>MATLNSRWTVPLAIAIVVCIVGLNVNPYLQFMLSRILIYILLSLGLNVLMGYTGLLSFAHAALFGIGAYVTGLLQIRVGLPFIPSCLVAALVTMAIGMVFALPALRMSGIYLAISTIALEQAVHWIMLNWTSMTFGASGFRAPTFTLGTGLSAAQSSFIVALVVCLVAYVSIGSLMTTSFGRRFVAVRDNQVAAASMGVNVTQTKAIAFAISACCAGIAGGLFSSMLGFVAPESFNLDQMILMQIMIVVGGLGTMGGSILGVVVVILMQEFLRDSPGMLEVVFGVLLLGCVLFMPRGMASFLSDARNRRKRRMVADFPRNGERVVNVDSGGSNA</sequence>
<evidence type="ECO:0000256" key="6">
    <source>
        <dbReference type="SAM" id="Phobius"/>
    </source>
</evidence>
<dbReference type="Proteomes" id="UP000214603">
    <property type="component" value="Unassembled WGS sequence"/>
</dbReference>
<feature type="transmembrane region" description="Helical" evidence="6">
    <location>
        <begin position="206"/>
        <end position="229"/>
    </location>
</feature>
<feature type="transmembrane region" description="Helical" evidence="6">
    <location>
        <begin position="110"/>
        <end position="130"/>
    </location>
</feature>
<evidence type="ECO:0000313" key="8">
    <source>
        <dbReference type="Proteomes" id="UP000214603"/>
    </source>
</evidence>
<evidence type="ECO:0000313" key="7">
    <source>
        <dbReference type="EMBL" id="OWT63934.1"/>
    </source>
</evidence>
<evidence type="ECO:0000256" key="1">
    <source>
        <dbReference type="ARBA" id="ARBA00004651"/>
    </source>
</evidence>
<comment type="subcellular location">
    <subcellularLocation>
        <location evidence="1">Cell membrane</location>
        <topology evidence="1">Multi-pass membrane protein</topology>
    </subcellularLocation>
</comment>
<evidence type="ECO:0000256" key="4">
    <source>
        <dbReference type="ARBA" id="ARBA00022989"/>
    </source>
</evidence>
<evidence type="ECO:0000256" key="2">
    <source>
        <dbReference type="ARBA" id="ARBA00022475"/>
    </source>
</evidence>